<keyword evidence="2" id="KW-1185">Reference proteome</keyword>
<evidence type="ECO:0000313" key="1">
    <source>
        <dbReference type="EMBL" id="CAG8526023.1"/>
    </source>
</evidence>
<reference evidence="1" key="1">
    <citation type="submission" date="2021-06" db="EMBL/GenBank/DDBJ databases">
        <authorList>
            <person name="Kallberg Y."/>
            <person name="Tangrot J."/>
            <person name="Rosling A."/>
        </authorList>
    </citation>
    <scope>NUCLEOTIDE SEQUENCE</scope>
    <source>
        <strain evidence="1">IL203A</strain>
    </source>
</reference>
<proteinExistence type="predicted"/>
<dbReference type="Proteomes" id="UP000789702">
    <property type="component" value="Unassembled WGS sequence"/>
</dbReference>
<sequence>NAGDITGGLLPITIDNTLSQDTIDKQSIIGSTASLLENDWILSDDFGLQELLVLVRSGVNMLEIKQRRRSGWHLHDDPEKILERINPAEIRDEIKSVFESVNQELDMLELELDRMMIDAIRVF</sequence>
<comment type="caution">
    <text evidence="1">The sequence shown here is derived from an EMBL/GenBank/DDBJ whole genome shotgun (WGS) entry which is preliminary data.</text>
</comment>
<dbReference type="EMBL" id="CAJVPU010003966">
    <property type="protein sequence ID" value="CAG8526023.1"/>
    <property type="molecule type" value="Genomic_DNA"/>
</dbReference>
<organism evidence="1 2">
    <name type="scientific">Dentiscutata heterogama</name>
    <dbReference type="NCBI Taxonomy" id="1316150"/>
    <lineage>
        <taxon>Eukaryota</taxon>
        <taxon>Fungi</taxon>
        <taxon>Fungi incertae sedis</taxon>
        <taxon>Mucoromycota</taxon>
        <taxon>Glomeromycotina</taxon>
        <taxon>Glomeromycetes</taxon>
        <taxon>Diversisporales</taxon>
        <taxon>Gigasporaceae</taxon>
        <taxon>Dentiscutata</taxon>
    </lineage>
</organism>
<accession>A0ACA9LHK1</accession>
<gene>
    <name evidence="1" type="ORF">DHETER_LOCUS4146</name>
</gene>
<protein>
    <submittedName>
        <fullName evidence="1">11303_t:CDS:1</fullName>
    </submittedName>
</protein>
<name>A0ACA9LHK1_9GLOM</name>
<feature type="non-terminal residue" evidence="1">
    <location>
        <position position="1"/>
    </location>
</feature>
<evidence type="ECO:0000313" key="2">
    <source>
        <dbReference type="Proteomes" id="UP000789702"/>
    </source>
</evidence>